<sequence>MSKFRRYLGVLVGALALFLGFGPAMAQASTAANHQANIRTDQYFEIRSQLTQRCLDIESAGNGDGVPVVAVDCWGGANQKWRLADAGNGYYEIHPLNSQRCLDVAGSGLDQGAPAMQWACWGGAKQHWRLADAGNGYYEIRIQLNQRCLDIAGSGLDRGARGMIWDCWGGAKQHWRLAPVSA</sequence>
<dbReference type="Pfam" id="PF14200">
    <property type="entry name" value="RicinB_lectin_2"/>
    <property type="match status" value="2"/>
</dbReference>
<dbReference type="SUPFAM" id="SSF50370">
    <property type="entry name" value="Ricin B-like lectins"/>
    <property type="match status" value="1"/>
</dbReference>
<evidence type="ECO:0000313" key="4">
    <source>
        <dbReference type="Proteomes" id="UP000286716"/>
    </source>
</evidence>
<feature type="domain" description="Ricin B lectin" evidence="2">
    <location>
        <begin position="40"/>
        <end position="178"/>
    </location>
</feature>
<name>A0A428W175_AMYBA</name>
<dbReference type="SMART" id="SM00458">
    <property type="entry name" value="RICIN"/>
    <property type="match status" value="1"/>
</dbReference>
<gene>
    <name evidence="3" type="ORF">DMA12_38995</name>
</gene>
<keyword evidence="1" id="KW-0732">Signal</keyword>
<dbReference type="RefSeq" id="WP_020638423.1">
    <property type="nucleotide sequence ID" value="NZ_QHHU01000080.1"/>
</dbReference>
<accession>A0A428W175</accession>
<reference evidence="3 4" key="1">
    <citation type="submission" date="2018-05" db="EMBL/GenBank/DDBJ databases">
        <title>Evolution of GPA BGCs.</title>
        <authorList>
            <person name="Waglechner N."/>
            <person name="Wright G.D."/>
        </authorList>
    </citation>
    <scope>NUCLEOTIDE SEQUENCE [LARGE SCALE GENOMIC DNA]</scope>
    <source>
        <strain evidence="3 4">DSM 5908</strain>
    </source>
</reference>
<evidence type="ECO:0000259" key="2">
    <source>
        <dbReference type="SMART" id="SM00458"/>
    </source>
</evidence>
<comment type="caution">
    <text evidence="3">The sequence shown here is derived from an EMBL/GenBank/DDBJ whole genome shotgun (WGS) entry which is preliminary data.</text>
</comment>
<dbReference type="Proteomes" id="UP000286716">
    <property type="component" value="Unassembled WGS sequence"/>
</dbReference>
<dbReference type="OrthoDB" id="3373658at2"/>
<dbReference type="InterPro" id="IPR000772">
    <property type="entry name" value="Ricin_B_lectin"/>
</dbReference>
<keyword evidence="4" id="KW-1185">Reference proteome</keyword>
<evidence type="ECO:0000256" key="1">
    <source>
        <dbReference type="SAM" id="SignalP"/>
    </source>
</evidence>
<proteinExistence type="predicted"/>
<dbReference type="PROSITE" id="PS50231">
    <property type="entry name" value="RICIN_B_LECTIN"/>
    <property type="match status" value="1"/>
</dbReference>
<evidence type="ECO:0000313" key="3">
    <source>
        <dbReference type="EMBL" id="RSM36787.1"/>
    </source>
</evidence>
<dbReference type="EMBL" id="QHHU01000080">
    <property type="protein sequence ID" value="RSM36787.1"/>
    <property type="molecule type" value="Genomic_DNA"/>
</dbReference>
<dbReference type="Gene3D" id="2.80.10.50">
    <property type="match status" value="3"/>
</dbReference>
<protein>
    <recommendedName>
        <fullName evidence="2">Ricin B lectin domain-containing protein</fullName>
    </recommendedName>
</protein>
<dbReference type="AlphaFoldDB" id="A0A428W175"/>
<feature type="signal peptide" evidence="1">
    <location>
        <begin position="1"/>
        <end position="26"/>
    </location>
</feature>
<dbReference type="InterPro" id="IPR035992">
    <property type="entry name" value="Ricin_B-like_lectins"/>
</dbReference>
<organism evidence="3 4">
    <name type="scientific">Amycolatopsis balhimycina DSM 5908</name>
    <dbReference type="NCBI Taxonomy" id="1081091"/>
    <lineage>
        <taxon>Bacteria</taxon>
        <taxon>Bacillati</taxon>
        <taxon>Actinomycetota</taxon>
        <taxon>Actinomycetes</taxon>
        <taxon>Pseudonocardiales</taxon>
        <taxon>Pseudonocardiaceae</taxon>
        <taxon>Amycolatopsis</taxon>
    </lineage>
</organism>
<dbReference type="CDD" id="cd00161">
    <property type="entry name" value="beta-trefoil_Ricin-like"/>
    <property type="match status" value="1"/>
</dbReference>
<feature type="chain" id="PRO_5039171994" description="Ricin B lectin domain-containing protein" evidence="1">
    <location>
        <begin position="27"/>
        <end position="182"/>
    </location>
</feature>